<protein>
    <submittedName>
        <fullName evidence="1">Uncharacterized protein</fullName>
    </submittedName>
</protein>
<dbReference type="EMBL" id="PPTO01000053">
    <property type="protein sequence ID" value="RDB54232.1"/>
    <property type="molecule type" value="Genomic_DNA"/>
</dbReference>
<name>A0A369L4E7_9ACTN</name>
<accession>A0A369L4E7</accession>
<gene>
    <name evidence="1" type="ORF">C1881_10615</name>
</gene>
<evidence type="ECO:0000313" key="2">
    <source>
        <dbReference type="Proteomes" id="UP000253975"/>
    </source>
</evidence>
<reference evidence="1 2" key="1">
    <citation type="journal article" date="2018" name="Elife">
        <title>Discovery and characterization of a prevalent human gut bacterial enzyme sufficient for the inactivation of a family of plant toxins.</title>
        <authorList>
            <person name="Koppel N."/>
            <person name="Bisanz J.E."/>
            <person name="Pandelia M.E."/>
            <person name="Turnbaugh P.J."/>
            <person name="Balskus E.P."/>
        </authorList>
    </citation>
    <scope>NUCLEOTIDE SEQUENCE [LARGE SCALE GENOMIC DNA]</scope>
    <source>
        <strain evidence="1 2">OB21 GAM31</strain>
    </source>
</reference>
<feature type="non-terminal residue" evidence="1">
    <location>
        <position position="153"/>
    </location>
</feature>
<evidence type="ECO:0000313" key="1">
    <source>
        <dbReference type="EMBL" id="RDB54232.1"/>
    </source>
</evidence>
<sequence length="153" mass="17004">IRRIRVGAIGENALVKMVKNTLTLTDGTKIEANANKFTFVWKKSTDKYQEALRRKVRAHLEAIDALDDEEEALAPADPSEVDADAIRGAADRINARLKAKREAGEGKDAEAKELKRASAAIGRDYLPRMEKYERQQATFAGRKSFSKTDPDAT</sequence>
<proteinExistence type="predicted"/>
<dbReference type="AlphaFoldDB" id="A0A369L4E7"/>
<dbReference type="Proteomes" id="UP000253975">
    <property type="component" value="Unassembled WGS sequence"/>
</dbReference>
<organism evidence="1 2">
    <name type="scientific">Slackia isoflavoniconvertens</name>
    <dbReference type="NCBI Taxonomy" id="572010"/>
    <lineage>
        <taxon>Bacteria</taxon>
        <taxon>Bacillati</taxon>
        <taxon>Actinomycetota</taxon>
        <taxon>Coriobacteriia</taxon>
        <taxon>Eggerthellales</taxon>
        <taxon>Eggerthellaceae</taxon>
        <taxon>Slackia</taxon>
    </lineage>
</organism>
<comment type="caution">
    <text evidence="1">The sequence shown here is derived from an EMBL/GenBank/DDBJ whole genome shotgun (WGS) entry which is preliminary data.</text>
</comment>
<feature type="non-terminal residue" evidence="1">
    <location>
        <position position="1"/>
    </location>
</feature>